<dbReference type="RefSeq" id="WP_073144203.1">
    <property type="nucleotide sequence ID" value="NZ_FQUV01000005.1"/>
</dbReference>
<proteinExistence type="predicted"/>
<gene>
    <name evidence="2" type="ORF">SAMN05444273_105299</name>
</gene>
<keyword evidence="3" id="KW-1185">Reference proteome</keyword>
<dbReference type="EMBL" id="FQUV01000005">
    <property type="protein sequence ID" value="SHF37026.1"/>
    <property type="molecule type" value="Genomic_DNA"/>
</dbReference>
<feature type="transmembrane region" description="Helical" evidence="1">
    <location>
        <begin position="138"/>
        <end position="162"/>
    </location>
</feature>
<dbReference type="AlphaFoldDB" id="A0A1M5B3N2"/>
<dbReference type="Proteomes" id="UP000184144">
    <property type="component" value="Unassembled WGS sequence"/>
</dbReference>
<dbReference type="STRING" id="1486859.SAMN05444273_105299"/>
<feature type="transmembrane region" description="Helical" evidence="1">
    <location>
        <begin position="27"/>
        <end position="54"/>
    </location>
</feature>
<feature type="transmembrane region" description="Helical" evidence="1">
    <location>
        <begin position="226"/>
        <end position="247"/>
    </location>
</feature>
<evidence type="ECO:0000256" key="1">
    <source>
        <dbReference type="SAM" id="Phobius"/>
    </source>
</evidence>
<protein>
    <recommendedName>
        <fullName evidence="4">Membrane domain of glycerophosphoryl diester phosphodiesterase</fullName>
    </recommendedName>
</protein>
<keyword evidence="1" id="KW-0812">Transmembrane</keyword>
<organism evidence="2 3">
    <name type="scientific">Litoreibacter ascidiaceicola</name>
    <dbReference type="NCBI Taxonomy" id="1486859"/>
    <lineage>
        <taxon>Bacteria</taxon>
        <taxon>Pseudomonadati</taxon>
        <taxon>Pseudomonadota</taxon>
        <taxon>Alphaproteobacteria</taxon>
        <taxon>Rhodobacterales</taxon>
        <taxon>Roseobacteraceae</taxon>
        <taxon>Litoreibacter</taxon>
    </lineage>
</organism>
<accession>A0A1M5B3N2</accession>
<feature type="transmembrane region" description="Helical" evidence="1">
    <location>
        <begin position="66"/>
        <end position="88"/>
    </location>
</feature>
<sequence>MRQAIDIFTYGLTQLFGNFGTALRLTALIWVLASLLIYALGYLMVGLPIGAMALQPDAEGQMPNLSATFTMLSVVINLIAICCVSLIWSRFCLGADTPRGVVASLKAAPFGGFLMTLILITGSIGAAGFVISSLGSFILPYLPLLVGFTVYPFVIACLLLWLFFRLGAALPAAAAGQVLSLMQAWSGSRGKGLWILAIMAALLVTLLSVPSALLSGLLIAGNLVSIISTWLIVLTGTGWLVAIFRLIPPVAK</sequence>
<dbReference type="OrthoDB" id="7823532at2"/>
<evidence type="ECO:0000313" key="3">
    <source>
        <dbReference type="Proteomes" id="UP000184144"/>
    </source>
</evidence>
<reference evidence="3" key="1">
    <citation type="submission" date="2016-11" db="EMBL/GenBank/DDBJ databases">
        <authorList>
            <person name="Varghese N."/>
            <person name="Submissions S."/>
        </authorList>
    </citation>
    <scope>NUCLEOTIDE SEQUENCE [LARGE SCALE GENOMIC DNA]</scope>
    <source>
        <strain evidence="3">DSM 100566</strain>
    </source>
</reference>
<evidence type="ECO:0008006" key="4">
    <source>
        <dbReference type="Google" id="ProtNLM"/>
    </source>
</evidence>
<feature type="transmembrane region" description="Helical" evidence="1">
    <location>
        <begin position="108"/>
        <end position="131"/>
    </location>
</feature>
<evidence type="ECO:0000313" key="2">
    <source>
        <dbReference type="EMBL" id="SHF37026.1"/>
    </source>
</evidence>
<feature type="transmembrane region" description="Helical" evidence="1">
    <location>
        <begin position="193"/>
        <end position="220"/>
    </location>
</feature>
<keyword evidence="1" id="KW-0472">Membrane</keyword>
<keyword evidence="1" id="KW-1133">Transmembrane helix</keyword>
<name>A0A1M5B3N2_9RHOB</name>